<dbReference type="InterPro" id="IPR020904">
    <property type="entry name" value="Sc_DH/Rdtase_CS"/>
</dbReference>
<dbReference type="NCBIfam" id="NF005559">
    <property type="entry name" value="PRK07231.1"/>
    <property type="match status" value="1"/>
</dbReference>
<dbReference type="InterPro" id="IPR051122">
    <property type="entry name" value="SDR_DHRS6-like"/>
</dbReference>
<comment type="caution">
    <text evidence="3">The sequence shown here is derived from an EMBL/GenBank/DDBJ whole genome shotgun (WGS) entry which is preliminary data.</text>
</comment>
<dbReference type="FunFam" id="3.40.50.720:FF:000084">
    <property type="entry name" value="Short-chain dehydrogenase reductase"/>
    <property type="match status" value="1"/>
</dbReference>
<dbReference type="Pfam" id="PF13561">
    <property type="entry name" value="adh_short_C2"/>
    <property type="match status" value="1"/>
</dbReference>
<name>A0A367GMI7_9SPHI</name>
<protein>
    <submittedName>
        <fullName evidence="3">Short-chain dehydrogenase</fullName>
    </submittedName>
</protein>
<evidence type="ECO:0000313" key="4">
    <source>
        <dbReference type="Proteomes" id="UP000253209"/>
    </source>
</evidence>
<sequence length="253" mass="27497">MKLKDKISLITGAADGIGLACAKLFCAEGSFVIMADIDYEKCAKEAKGLNALAVHCDVRSTEDVKQLIEQVITKYKKIDVLINNVAVAIGGNITEMNEDDWNMVLNTNLTSAYRFIKHVLPHMLAQKTGSIINMSSTQAHRSWYNWTAYAAAKGALLSMTTQLAGQFGAQNIRVNSISPGTIATPMLQKRIEEEGAELLDKSVMMHAMERLGKPEEVAAVALLLAGDDAAFVNGIDIKIDGGLSTLPRYNEIH</sequence>
<keyword evidence="4" id="KW-1185">Reference proteome</keyword>
<evidence type="ECO:0000256" key="1">
    <source>
        <dbReference type="ARBA" id="ARBA00006484"/>
    </source>
</evidence>
<dbReference type="Gene3D" id="3.40.50.720">
    <property type="entry name" value="NAD(P)-binding Rossmann-like Domain"/>
    <property type="match status" value="1"/>
</dbReference>
<dbReference type="GO" id="GO:0016491">
    <property type="term" value="F:oxidoreductase activity"/>
    <property type="evidence" value="ECO:0007669"/>
    <property type="project" value="UniProtKB-KW"/>
</dbReference>
<dbReference type="PRINTS" id="PR00081">
    <property type="entry name" value="GDHRDH"/>
</dbReference>
<evidence type="ECO:0000256" key="2">
    <source>
        <dbReference type="ARBA" id="ARBA00023002"/>
    </source>
</evidence>
<proteinExistence type="inferred from homology"/>
<dbReference type="AlphaFoldDB" id="A0A367GMI7"/>
<dbReference type="PANTHER" id="PTHR43477:SF1">
    <property type="entry name" value="DIHYDROANTICAPSIN 7-DEHYDROGENASE"/>
    <property type="match status" value="1"/>
</dbReference>
<dbReference type="PROSITE" id="PS00061">
    <property type="entry name" value="ADH_SHORT"/>
    <property type="match status" value="1"/>
</dbReference>
<reference evidence="3 4" key="1">
    <citation type="submission" date="2018-05" db="EMBL/GenBank/DDBJ databases">
        <title>Mucilaginibacter hurinus sp. nov., isolated from briquette warehouse soil.</title>
        <authorList>
            <person name="Choi L."/>
        </authorList>
    </citation>
    <scope>NUCLEOTIDE SEQUENCE [LARGE SCALE GENOMIC DNA]</scope>
    <source>
        <strain evidence="3 4">ZR32</strain>
    </source>
</reference>
<dbReference type="InterPro" id="IPR002347">
    <property type="entry name" value="SDR_fam"/>
</dbReference>
<dbReference type="OrthoDB" id="597477at2"/>
<dbReference type="Proteomes" id="UP000253209">
    <property type="component" value="Unassembled WGS sequence"/>
</dbReference>
<gene>
    <name evidence="3" type="ORF">DJ568_12685</name>
</gene>
<dbReference type="SUPFAM" id="SSF51735">
    <property type="entry name" value="NAD(P)-binding Rossmann-fold domains"/>
    <property type="match status" value="1"/>
</dbReference>
<dbReference type="PRINTS" id="PR00080">
    <property type="entry name" value="SDRFAMILY"/>
</dbReference>
<organism evidence="3 4">
    <name type="scientific">Mucilaginibacter hurinus</name>
    <dbReference type="NCBI Taxonomy" id="2201324"/>
    <lineage>
        <taxon>Bacteria</taxon>
        <taxon>Pseudomonadati</taxon>
        <taxon>Bacteroidota</taxon>
        <taxon>Sphingobacteriia</taxon>
        <taxon>Sphingobacteriales</taxon>
        <taxon>Sphingobacteriaceae</taxon>
        <taxon>Mucilaginibacter</taxon>
    </lineage>
</organism>
<dbReference type="RefSeq" id="WP_114005652.1">
    <property type="nucleotide sequence ID" value="NZ_QGDC01000006.1"/>
</dbReference>
<evidence type="ECO:0000313" key="3">
    <source>
        <dbReference type="EMBL" id="RCH54669.1"/>
    </source>
</evidence>
<dbReference type="PANTHER" id="PTHR43477">
    <property type="entry name" value="DIHYDROANTICAPSIN 7-DEHYDROGENASE"/>
    <property type="match status" value="1"/>
</dbReference>
<dbReference type="InterPro" id="IPR036291">
    <property type="entry name" value="NAD(P)-bd_dom_sf"/>
</dbReference>
<keyword evidence="2" id="KW-0560">Oxidoreductase</keyword>
<dbReference type="CDD" id="cd05233">
    <property type="entry name" value="SDR_c"/>
    <property type="match status" value="1"/>
</dbReference>
<accession>A0A367GMI7</accession>
<dbReference type="EMBL" id="QGDC01000006">
    <property type="protein sequence ID" value="RCH54669.1"/>
    <property type="molecule type" value="Genomic_DNA"/>
</dbReference>
<comment type="similarity">
    <text evidence="1">Belongs to the short-chain dehydrogenases/reductases (SDR) family.</text>
</comment>